<evidence type="ECO:0000313" key="1">
    <source>
        <dbReference type="EMBL" id="MEQ2289926.1"/>
    </source>
</evidence>
<keyword evidence="2" id="KW-1185">Reference proteome</keyword>
<evidence type="ECO:0000313" key="2">
    <source>
        <dbReference type="Proteomes" id="UP001469553"/>
    </source>
</evidence>
<accession>A0ABV0Y848</accession>
<reference evidence="1 2" key="1">
    <citation type="submission" date="2021-06" db="EMBL/GenBank/DDBJ databases">
        <authorList>
            <person name="Palmer J.M."/>
        </authorList>
    </citation>
    <scope>NUCLEOTIDE SEQUENCE [LARGE SCALE GENOMIC DNA]</scope>
    <source>
        <strain evidence="1 2">AS_MEX2019</strain>
        <tissue evidence="1">Muscle</tissue>
    </source>
</reference>
<gene>
    <name evidence="1" type="ORF">AMECASPLE_038258</name>
</gene>
<proteinExistence type="predicted"/>
<comment type="caution">
    <text evidence="1">The sequence shown here is derived from an EMBL/GenBank/DDBJ whole genome shotgun (WGS) entry which is preliminary data.</text>
</comment>
<organism evidence="1 2">
    <name type="scientific">Ameca splendens</name>
    <dbReference type="NCBI Taxonomy" id="208324"/>
    <lineage>
        <taxon>Eukaryota</taxon>
        <taxon>Metazoa</taxon>
        <taxon>Chordata</taxon>
        <taxon>Craniata</taxon>
        <taxon>Vertebrata</taxon>
        <taxon>Euteleostomi</taxon>
        <taxon>Actinopterygii</taxon>
        <taxon>Neopterygii</taxon>
        <taxon>Teleostei</taxon>
        <taxon>Neoteleostei</taxon>
        <taxon>Acanthomorphata</taxon>
        <taxon>Ovalentaria</taxon>
        <taxon>Atherinomorphae</taxon>
        <taxon>Cyprinodontiformes</taxon>
        <taxon>Goodeidae</taxon>
        <taxon>Ameca</taxon>
    </lineage>
</organism>
<protein>
    <submittedName>
        <fullName evidence="1">Uncharacterized protein</fullName>
    </submittedName>
</protein>
<sequence length="109" mass="12286">MAHFLLEGGTDTVVSPWCFEHLRGGHLPREREVRIILRAQLGQSSHPQRMGHETRIHAGVLRQRLHQVIMSKAGRAQVMAIVCLKHSPTIHAAVGAIHVQDCVRIIFDY</sequence>
<name>A0ABV0Y848_9TELE</name>
<dbReference type="EMBL" id="JAHRIP010025749">
    <property type="protein sequence ID" value="MEQ2289926.1"/>
    <property type="molecule type" value="Genomic_DNA"/>
</dbReference>
<dbReference type="Proteomes" id="UP001469553">
    <property type="component" value="Unassembled WGS sequence"/>
</dbReference>